<dbReference type="Proteomes" id="UP000003394">
    <property type="component" value="Unassembled WGS sequence"/>
</dbReference>
<evidence type="ECO:0000256" key="2">
    <source>
        <dbReference type="ARBA" id="ARBA00022679"/>
    </source>
</evidence>
<dbReference type="GO" id="GO:0016740">
    <property type="term" value="F:transferase activity"/>
    <property type="evidence" value="ECO:0007669"/>
    <property type="project" value="UniProtKB-KW"/>
</dbReference>
<accession>A0ABP2GQU6</accession>
<sequence length="217" mass="26262">MGSFEFDSTPPKHITQATFYRYLVTEIPEERILYLDSDIVVDGNIEEMYFSDFNEKYALAVEDMYISHIEHYYQEFPEMKPYFNAGVLLVNNQLWKESGLTEHLIQMTYKYANVIYADQDILNIVLKNKWDILSNIYNYQTGVMYGSLPVNKNLSNEEILEKYQKQAKEVQPKIIHYTSKYKPWLNNEYFVLLREKYWLYYQLSWEEIKKHHQEFFV</sequence>
<dbReference type="PANTHER" id="PTHR13778">
    <property type="entry name" value="GLYCOSYLTRANSFERASE 8 DOMAIN-CONTAINING PROTEIN"/>
    <property type="match status" value="1"/>
</dbReference>
<dbReference type="InterPro" id="IPR050748">
    <property type="entry name" value="Glycosyltrans_8_dom-fam"/>
</dbReference>
<keyword evidence="5" id="KW-1185">Reference proteome</keyword>
<keyword evidence="1" id="KW-0328">Glycosyltransferase</keyword>
<keyword evidence="3" id="KW-0479">Metal-binding</keyword>
<dbReference type="Gene3D" id="3.90.550.10">
    <property type="entry name" value="Spore Coat Polysaccharide Biosynthesis Protein SpsA, Chain A"/>
    <property type="match status" value="1"/>
</dbReference>
<evidence type="ECO:0000256" key="3">
    <source>
        <dbReference type="ARBA" id="ARBA00022723"/>
    </source>
</evidence>
<name>A0ABP2GQU6_9PAST</name>
<dbReference type="InterPro" id="IPR002495">
    <property type="entry name" value="Glyco_trans_8"/>
</dbReference>
<protein>
    <submittedName>
        <fullName evidence="4">Glycosyl transferase</fullName>
    </submittedName>
</protein>
<dbReference type="Pfam" id="PF01501">
    <property type="entry name" value="Glyco_transf_8"/>
    <property type="match status" value="1"/>
</dbReference>
<dbReference type="CDD" id="cd04194">
    <property type="entry name" value="GT8_A4GalT_like"/>
    <property type="match status" value="1"/>
</dbReference>
<dbReference type="EMBL" id="ACFT01000035">
    <property type="protein sequence ID" value="EEV24218.1"/>
    <property type="molecule type" value="Genomic_DNA"/>
</dbReference>
<dbReference type="PANTHER" id="PTHR13778:SF47">
    <property type="entry name" value="LIPOPOLYSACCHARIDE 1,3-GALACTOSYLTRANSFERASE"/>
    <property type="match status" value="1"/>
</dbReference>
<evidence type="ECO:0000256" key="1">
    <source>
        <dbReference type="ARBA" id="ARBA00022676"/>
    </source>
</evidence>
<reference evidence="4 5" key="1">
    <citation type="journal article" date="2010" name="Vet. Microbiol.">
        <title>Production of haemolysins by strains of the Actinobacillus minor/porcitonsillarum complex.</title>
        <authorList>
            <person name="Arya G."/>
            <person name="Niven D.F."/>
        </authorList>
    </citation>
    <scope>NUCLEOTIDE SEQUENCE [LARGE SCALE GENOMIC DNA]</scope>
    <source>
        <strain evidence="5">strain 202</strain>
    </source>
</reference>
<dbReference type="InterPro" id="IPR029044">
    <property type="entry name" value="Nucleotide-diphossugar_trans"/>
</dbReference>
<gene>
    <name evidence="4" type="ORF">AM202_04637</name>
</gene>
<comment type="caution">
    <text evidence="4">The sequence shown here is derived from an EMBL/GenBank/DDBJ whole genome shotgun (WGS) entry which is preliminary data.</text>
</comment>
<evidence type="ECO:0000313" key="5">
    <source>
        <dbReference type="Proteomes" id="UP000003394"/>
    </source>
</evidence>
<dbReference type="SUPFAM" id="SSF53448">
    <property type="entry name" value="Nucleotide-diphospho-sugar transferases"/>
    <property type="match status" value="1"/>
</dbReference>
<keyword evidence="2 4" id="KW-0808">Transferase</keyword>
<evidence type="ECO:0000313" key="4">
    <source>
        <dbReference type="EMBL" id="EEV24218.1"/>
    </source>
</evidence>
<proteinExistence type="predicted"/>
<organism evidence="4 5">
    <name type="scientific">Actinobacillus minor 202</name>
    <dbReference type="NCBI Taxonomy" id="591023"/>
    <lineage>
        <taxon>Bacteria</taxon>
        <taxon>Pseudomonadati</taxon>
        <taxon>Pseudomonadota</taxon>
        <taxon>Gammaproteobacteria</taxon>
        <taxon>Pasteurellales</taxon>
        <taxon>Pasteurellaceae</taxon>
        <taxon>Actinobacillus</taxon>
    </lineage>
</organism>